<reference evidence="1 2" key="1">
    <citation type="submission" date="2016-07" db="EMBL/GenBank/DDBJ databases">
        <title>Comparative genomics of the entomopathogenic fungus Beauveria bassiana.</title>
        <authorList>
            <person name="Valero Jimenez C.A."/>
            <person name="Zwaan B.J."/>
            <person name="Van Kan J.A."/>
            <person name="Takken W."/>
            <person name="Debets A.J."/>
            <person name="Schoustra S.E."/>
            <person name="Koenraadt C.J."/>
        </authorList>
    </citation>
    <scope>NUCLEOTIDE SEQUENCE [LARGE SCALE GENOMIC DNA]</scope>
    <source>
        <strain evidence="1 2">ARSEF 8028</strain>
    </source>
</reference>
<protein>
    <submittedName>
        <fullName evidence="1">Uncharacterized protein</fullName>
    </submittedName>
</protein>
<sequence>MTEVQDRLNGSDLRDDQRRTAEEIGVIWDKARPEPSEVIGNTHRPNTLDYWMYELEKIEAECQ</sequence>
<evidence type="ECO:0000313" key="2">
    <source>
        <dbReference type="Proteomes" id="UP000237441"/>
    </source>
</evidence>
<dbReference type="AlphaFoldDB" id="A0A2S7Y2B2"/>
<organism evidence="1 2">
    <name type="scientific">Beauveria bassiana</name>
    <name type="common">White muscardine disease fungus</name>
    <name type="synonym">Tritirachium shiotae</name>
    <dbReference type="NCBI Taxonomy" id="176275"/>
    <lineage>
        <taxon>Eukaryota</taxon>
        <taxon>Fungi</taxon>
        <taxon>Dikarya</taxon>
        <taxon>Ascomycota</taxon>
        <taxon>Pezizomycotina</taxon>
        <taxon>Sordariomycetes</taxon>
        <taxon>Hypocreomycetidae</taxon>
        <taxon>Hypocreales</taxon>
        <taxon>Cordycipitaceae</taxon>
        <taxon>Beauveria</taxon>
    </lineage>
</organism>
<name>A0A2S7Y2B2_BEABA</name>
<dbReference type="Proteomes" id="UP000237441">
    <property type="component" value="Unassembled WGS sequence"/>
</dbReference>
<comment type="caution">
    <text evidence="1">The sequence shown here is derived from an EMBL/GenBank/DDBJ whole genome shotgun (WGS) entry which is preliminary data.</text>
</comment>
<dbReference type="OrthoDB" id="1577640at2759"/>
<accession>A0A2S7Y2B2</accession>
<gene>
    <name evidence="1" type="ORF">BB8028_0002g06240</name>
</gene>
<evidence type="ECO:0000313" key="1">
    <source>
        <dbReference type="EMBL" id="PQK10300.1"/>
    </source>
</evidence>
<proteinExistence type="predicted"/>
<dbReference type="EMBL" id="JRHA01000002">
    <property type="protein sequence ID" value="PQK10300.1"/>
    <property type="molecule type" value="Genomic_DNA"/>
</dbReference>